<dbReference type="SMART" id="SM00357">
    <property type="entry name" value="CSP"/>
    <property type="match status" value="1"/>
</dbReference>
<dbReference type="InParanoid" id="A0A7M7NXF6"/>
<reference evidence="3" key="2">
    <citation type="submission" date="2021-01" db="UniProtKB">
        <authorList>
            <consortium name="EnsemblMetazoa"/>
        </authorList>
    </citation>
    <scope>IDENTIFICATION</scope>
</reference>
<dbReference type="CDD" id="cd04458">
    <property type="entry name" value="CSP_CDS"/>
    <property type="match status" value="1"/>
</dbReference>
<dbReference type="PANTHER" id="PTHR11544">
    <property type="entry name" value="COLD SHOCK DOMAIN CONTAINING PROTEINS"/>
    <property type="match status" value="1"/>
</dbReference>
<accession>A0A7M7NXF6</accession>
<dbReference type="OrthoDB" id="203339at2759"/>
<dbReference type="GeneID" id="580680"/>
<proteinExistence type="predicted"/>
<organism evidence="3 4">
    <name type="scientific">Strongylocentrotus purpuratus</name>
    <name type="common">Purple sea urchin</name>
    <dbReference type="NCBI Taxonomy" id="7668"/>
    <lineage>
        <taxon>Eukaryota</taxon>
        <taxon>Metazoa</taxon>
        <taxon>Echinodermata</taxon>
        <taxon>Eleutherozoa</taxon>
        <taxon>Echinozoa</taxon>
        <taxon>Echinoidea</taxon>
        <taxon>Euechinoidea</taxon>
        <taxon>Echinacea</taxon>
        <taxon>Camarodonta</taxon>
        <taxon>Echinidea</taxon>
        <taxon>Strongylocentrotidae</taxon>
        <taxon>Strongylocentrotus</taxon>
    </lineage>
</organism>
<dbReference type="InterPro" id="IPR019844">
    <property type="entry name" value="CSD_CS"/>
</dbReference>
<dbReference type="PROSITE" id="PS51857">
    <property type="entry name" value="CSD_2"/>
    <property type="match status" value="1"/>
</dbReference>
<dbReference type="InterPro" id="IPR050181">
    <property type="entry name" value="Cold_shock_domain"/>
</dbReference>
<name>A0A7M7NXF6_STRPU</name>
<feature type="compositionally biased region" description="Basic and acidic residues" evidence="1">
    <location>
        <begin position="285"/>
        <end position="302"/>
    </location>
</feature>
<feature type="region of interest" description="Disordered" evidence="1">
    <location>
        <begin position="85"/>
        <end position="230"/>
    </location>
</feature>
<feature type="compositionally biased region" description="Low complexity" evidence="1">
    <location>
        <begin position="216"/>
        <end position="226"/>
    </location>
</feature>
<dbReference type="Gene3D" id="2.40.50.140">
    <property type="entry name" value="Nucleic acid-binding proteins"/>
    <property type="match status" value="1"/>
</dbReference>
<keyword evidence="4" id="KW-1185">Reference proteome</keyword>
<reference evidence="4" key="1">
    <citation type="submission" date="2015-02" db="EMBL/GenBank/DDBJ databases">
        <title>Genome sequencing for Strongylocentrotus purpuratus.</title>
        <authorList>
            <person name="Murali S."/>
            <person name="Liu Y."/>
            <person name="Vee V."/>
            <person name="English A."/>
            <person name="Wang M."/>
            <person name="Skinner E."/>
            <person name="Han Y."/>
            <person name="Muzny D.M."/>
            <person name="Worley K.C."/>
            <person name="Gibbs R.A."/>
        </authorList>
    </citation>
    <scope>NUCLEOTIDE SEQUENCE</scope>
</reference>
<evidence type="ECO:0000313" key="4">
    <source>
        <dbReference type="Proteomes" id="UP000007110"/>
    </source>
</evidence>
<feature type="compositionally biased region" description="Basic and acidic residues" evidence="1">
    <location>
        <begin position="146"/>
        <end position="159"/>
    </location>
</feature>
<feature type="compositionally biased region" description="Acidic residues" evidence="1">
    <location>
        <begin position="129"/>
        <end position="145"/>
    </location>
</feature>
<dbReference type="PRINTS" id="PR00050">
    <property type="entry name" value="COLDSHOCK"/>
</dbReference>
<dbReference type="InterPro" id="IPR011129">
    <property type="entry name" value="CSD"/>
</dbReference>
<dbReference type="KEGG" id="spu:580680"/>
<dbReference type="GO" id="GO:0010468">
    <property type="term" value="P:regulation of gene expression"/>
    <property type="evidence" value="ECO:0000318"/>
    <property type="project" value="GO_Central"/>
</dbReference>
<feature type="compositionally biased region" description="Basic and acidic residues" evidence="1">
    <location>
        <begin position="196"/>
        <end position="206"/>
    </location>
</feature>
<dbReference type="GO" id="GO:0003676">
    <property type="term" value="F:nucleic acid binding"/>
    <property type="evidence" value="ECO:0000318"/>
    <property type="project" value="GO_Central"/>
</dbReference>
<evidence type="ECO:0000313" key="3">
    <source>
        <dbReference type="EnsemblMetazoa" id="XP_030843108"/>
    </source>
</evidence>
<sequence>MSEGQEEQPQTIEAPEKIVLATKVSGTVKWFNVKNGYGFINRDDTKEDVFVHQSAIVRNNPRKYQRSVGDGEVVEFDVVEGTKAKGNEAARVTGPEGAPVVGSKYAADKRRYRGRPRYYRRRRPRNSQGDEEEIPSDEKEGGEENDGPKEGRRQYRDGGRGGYRGGRRRYRGGRRPRPGQDGAPPDGEQNEEEGERQDREGDDKSNSNRRRRYRPNQRYNNRRPSPVATRMRKVVIGRTGKEVRRGKVARINNVGGQDVLTVVATTIVKVPQQGRGRGPRRREPRRGEPRREPRGDRRRPERALGQTGHQGGAICSSRYQGQHQG</sequence>
<feature type="compositionally biased region" description="Basic residues" evidence="1">
    <location>
        <begin position="165"/>
        <end position="177"/>
    </location>
</feature>
<dbReference type="RefSeq" id="XP_030843108.1">
    <property type="nucleotide sequence ID" value="XM_030987248.1"/>
</dbReference>
<evidence type="ECO:0000259" key="2">
    <source>
        <dbReference type="PROSITE" id="PS51857"/>
    </source>
</evidence>
<protein>
    <recommendedName>
        <fullName evidence="2">CSD domain-containing protein</fullName>
    </recommendedName>
</protein>
<evidence type="ECO:0000256" key="1">
    <source>
        <dbReference type="SAM" id="MobiDB-lite"/>
    </source>
</evidence>
<dbReference type="PROSITE" id="PS00352">
    <property type="entry name" value="CSD_1"/>
    <property type="match status" value="1"/>
</dbReference>
<dbReference type="GO" id="GO:0005634">
    <property type="term" value="C:nucleus"/>
    <property type="evidence" value="ECO:0000318"/>
    <property type="project" value="GO_Central"/>
</dbReference>
<dbReference type="AlphaFoldDB" id="A0A7M7NXF6"/>
<dbReference type="Proteomes" id="UP000007110">
    <property type="component" value="Unassembled WGS sequence"/>
</dbReference>
<dbReference type="EnsemblMetazoa" id="XM_030987248">
    <property type="protein sequence ID" value="XP_030843108"/>
    <property type="gene ID" value="LOC580680"/>
</dbReference>
<feature type="region of interest" description="Disordered" evidence="1">
    <location>
        <begin position="270"/>
        <end position="325"/>
    </location>
</feature>
<dbReference type="InterPro" id="IPR002059">
    <property type="entry name" value="CSP_DNA-bd"/>
</dbReference>
<dbReference type="Pfam" id="PF00313">
    <property type="entry name" value="CSD"/>
    <property type="match status" value="1"/>
</dbReference>
<dbReference type="InterPro" id="IPR012340">
    <property type="entry name" value="NA-bd_OB-fold"/>
</dbReference>
<dbReference type="OMA" id="YGRRSQY"/>
<feature type="domain" description="CSD" evidence="2">
    <location>
        <begin position="23"/>
        <end position="94"/>
    </location>
</feature>
<dbReference type="SUPFAM" id="SSF50249">
    <property type="entry name" value="Nucleic acid-binding proteins"/>
    <property type="match status" value="1"/>
</dbReference>
<feature type="compositionally biased region" description="Basic residues" evidence="1">
    <location>
        <begin position="110"/>
        <end position="125"/>
    </location>
</feature>